<dbReference type="InterPro" id="IPR017441">
    <property type="entry name" value="Protein_kinase_ATP_BS"/>
</dbReference>
<feature type="compositionally biased region" description="Polar residues" evidence="4">
    <location>
        <begin position="338"/>
        <end position="349"/>
    </location>
</feature>
<dbReference type="Proteomes" id="UP001151752">
    <property type="component" value="Chromosome 2"/>
</dbReference>
<evidence type="ECO:0000313" key="7">
    <source>
        <dbReference type="Proteomes" id="UP001151752"/>
    </source>
</evidence>
<dbReference type="PROSITE" id="PS00107">
    <property type="entry name" value="PROTEIN_KINASE_ATP"/>
    <property type="match status" value="1"/>
</dbReference>
<dbReference type="EMBL" id="JAPFFM010000015">
    <property type="protein sequence ID" value="KAJ6709163.1"/>
    <property type="molecule type" value="Genomic_DNA"/>
</dbReference>
<dbReference type="PANTHER" id="PTHR24056">
    <property type="entry name" value="CELL DIVISION PROTEIN KINASE"/>
    <property type="match status" value="1"/>
</dbReference>
<feature type="compositionally biased region" description="Basic and acidic residues" evidence="4">
    <location>
        <begin position="310"/>
        <end position="335"/>
    </location>
</feature>
<name>A0A9Q0QLZ3_9ROSI</name>
<feature type="compositionally biased region" description="Basic residues" evidence="4">
    <location>
        <begin position="298"/>
        <end position="309"/>
    </location>
</feature>
<dbReference type="InterPro" id="IPR011009">
    <property type="entry name" value="Kinase-like_dom_sf"/>
</dbReference>
<organism evidence="6 7">
    <name type="scientific">Salix koriyanagi</name>
    <dbReference type="NCBI Taxonomy" id="2511006"/>
    <lineage>
        <taxon>Eukaryota</taxon>
        <taxon>Viridiplantae</taxon>
        <taxon>Streptophyta</taxon>
        <taxon>Embryophyta</taxon>
        <taxon>Tracheophyta</taxon>
        <taxon>Spermatophyta</taxon>
        <taxon>Magnoliopsida</taxon>
        <taxon>eudicotyledons</taxon>
        <taxon>Gunneridae</taxon>
        <taxon>Pentapetalae</taxon>
        <taxon>rosids</taxon>
        <taxon>fabids</taxon>
        <taxon>Malpighiales</taxon>
        <taxon>Salicaceae</taxon>
        <taxon>Saliceae</taxon>
        <taxon>Salix</taxon>
    </lineage>
</organism>
<dbReference type="Gene3D" id="3.30.200.20">
    <property type="entry name" value="Phosphorylase Kinase, domain 1"/>
    <property type="match status" value="1"/>
</dbReference>
<dbReference type="AlphaFoldDB" id="A0A9Q0QLZ3"/>
<proteinExistence type="predicted"/>
<keyword evidence="2 3" id="KW-0067">ATP-binding</keyword>
<dbReference type="GO" id="GO:0000307">
    <property type="term" value="C:cyclin-dependent protein kinase holoenzyme complex"/>
    <property type="evidence" value="ECO:0007669"/>
    <property type="project" value="TreeGrafter"/>
</dbReference>
<dbReference type="SUPFAM" id="SSF56112">
    <property type="entry name" value="Protein kinase-like (PK-like)"/>
    <property type="match status" value="1"/>
</dbReference>
<dbReference type="GO" id="GO:0008353">
    <property type="term" value="F:RNA polymerase II CTD heptapeptide repeat kinase activity"/>
    <property type="evidence" value="ECO:0007669"/>
    <property type="project" value="TreeGrafter"/>
</dbReference>
<gene>
    <name evidence="6" type="ORF">OIU74_010294</name>
</gene>
<feature type="region of interest" description="Disordered" evidence="4">
    <location>
        <begin position="289"/>
        <end position="365"/>
    </location>
</feature>
<evidence type="ECO:0000259" key="5">
    <source>
        <dbReference type="PROSITE" id="PS50011"/>
    </source>
</evidence>
<dbReference type="PANTHER" id="PTHR24056:SF425">
    <property type="entry name" value="PROTEIN KINASE DOMAIN-CONTAINING PROTEIN"/>
    <property type="match status" value="1"/>
</dbReference>
<dbReference type="FunFam" id="3.30.200.20:FF:000021">
    <property type="entry name" value="probable serine/threonine-protein kinase At1g54610"/>
    <property type="match status" value="1"/>
</dbReference>
<feature type="region of interest" description="Disordered" evidence="4">
    <location>
        <begin position="18"/>
        <end position="43"/>
    </location>
</feature>
<keyword evidence="6" id="KW-0418">Kinase</keyword>
<evidence type="ECO:0000256" key="4">
    <source>
        <dbReference type="SAM" id="MobiDB-lite"/>
    </source>
</evidence>
<protein>
    <submittedName>
        <fullName evidence="6">CYCLIN-DEPENDENT KINASE</fullName>
    </submittedName>
</protein>
<feature type="region of interest" description="Disordered" evidence="4">
    <location>
        <begin position="379"/>
        <end position="417"/>
    </location>
</feature>
<evidence type="ECO:0000256" key="2">
    <source>
        <dbReference type="ARBA" id="ARBA00022840"/>
    </source>
</evidence>
<dbReference type="Pfam" id="PF00069">
    <property type="entry name" value="Pkinase"/>
    <property type="match status" value="2"/>
</dbReference>
<reference evidence="6" key="1">
    <citation type="submission" date="2022-11" db="EMBL/GenBank/DDBJ databases">
        <authorList>
            <person name="Hyden B.L."/>
            <person name="Feng K."/>
            <person name="Yates T."/>
            <person name="Jawdy S."/>
            <person name="Smart L.B."/>
            <person name="Muchero W."/>
        </authorList>
    </citation>
    <scope>NUCLEOTIDE SEQUENCE</scope>
    <source>
        <tissue evidence="6">Shoot tip</tissue>
    </source>
</reference>
<dbReference type="GO" id="GO:0032968">
    <property type="term" value="P:positive regulation of transcription elongation by RNA polymerase II"/>
    <property type="evidence" value="ECO:0007669"/>
    <property type="project" value="TreeGrafter"/>
</dbReference>
<dbReference type="PROSITE" id="PS50011">
    <property type="entry name" value="PROTEIN_KINASE_DOM"/>
    <property type="match status" value="1"/>
</dbReference>
<dbReference type="SMART" id="SM00220">
    <property type="entry name" value="S_TKc"/>
    <property type="match status" value="1"/>
</dbReference>
<feature type="domain" description="Protein kinase" evidence="5">
    <location>
        <begin position="1"/>
        <end position="268"/>
    </location>
</feature>
<evidence type="ECO:0000256" key="3">
    <source>
        <dbReference type="PROSITE-ProRule" id="PRU10141"/>
    </source>
</evidence>
<keyword evidence="7" id="KW-1185">Reference proteome</keyword>
<keyword evidence="6" id="KW-0808">Transferase</keyword>
<evidence type="ECO:0000313" key="6">
    <source>
        <dbReference type="EMBL" id="KAJ6709163.1"/>
    </source>
</evidence>
<feature type="binding site" evidence="3">
    <location>
        <position position="118"/>
    </location>
    <ligand>
        <name>ATP</name>
        <dbReference type="ChEBI" id="CHEBI:30616"/>
    </ligand>
</feature>
<accession>A0A9Q0QLZ3</accession>
<dbReference type="Gene3D" id="1.10.510.10">
    <property type="entry name" value="Transferase(Phosphotransferase) domain 1"/>
    <property type="match status" value="1"/>
</dbReference>
<sequence length="449" mass="50300">MWEKEIWLALEDPLGRDTLAGLPKPEQPTRKYNGARAGNGEERKLSDTGRVRFVEFGGEEVVDGWPKWLTDNVPREVLGGLIPKSAENYDKLAKVGEGTYSNVYKARDKETGKIVALKKVRFDASEPESVKFMAREIVILQKLDHPNVVKLEELLSYLLGATDYGTGIDLWSAGCLLAEMFAGRPIMPGRTEVEQLHRIFKLCGTPPEDYWKKLRLSTTFRRPRTYKPGLFEAFSEFPESALGLLTTLLALDPASRGSASSALQNEFFHTSPLACDLSGLPVIQKDEDELTQADEQRKRRNAIMKRRSQTYREQKKKDLAAEEPKEDPAQPKEEPELTSESINQSHEPGSSSSSSNSSGKNPTHLFEIPSNLLQSRIAASKKKMSPNTQGHANAPKNIKNLPPLPTSRTGSTKYDKDMYRLNRVHRSASTREVIKFDQGKQLEVLYAVG</sequence>
<keyword evidence="1 3" id="KW-0547">Nucleotide-binding</keyword>
<dbReference type="InterPro" id="IPR050108">
    <property type="entry name" value="CDK"/>
</dbReference>
<dbReference type="InterPro" id="IPR000719">
    <property type="entry name" value="Prot_kinase_dom"/>
</dbReference>
<evidence type="ECO:0000256" key="1">
    <source>
        <dbReference type="ARBA" id="ARBA00022741"/>
    </source>
</evidence>
<dbReference type="GO" id="GO:0005524">
    <property type="term" value="F:ATP binding"/>
    <property type="evidence" value="ECO:0007669"/>
    <property type="project" value="UniProtKB-UniRule"/>
</dbReference>
<reference evidence="6" key="2">
    <citation type="journal article" date="2023" name="Int. J. Mol. Sci.">
        <title>De Novo Assembly and Annotation of 11 Diverse Shrub Willow (Salix) Genomes Reveals Novel Gene Organization in Sex-Linked Regions.</title>
        <authorList>
            <person name="Hyden B."/>
            <person name="Feng K."/>
            <person name="Yates T.B."/>
            <person name="Jawdy S."/>
            <person name="Cereghino C."/>
            <person name="Smart L.B."/>
            <person name="Muchero W."/>
        </authorList>
    </citation>
    <scope>NUCLEOTIDE SEQUENCE</scope>
    <source>
        <tissue evidence="6">Shoot tip</tissue>
    </source>
</reference>
<comment type="caution">
    <text evidence="6">The sequence shown here is derived from an EMBL/GenBank/DDBJ whole genome shotgun (WGS) entry which is preliminary data.</text>
</comment>
<dbReference type="GO" id="GO:0005634">
    <property type="term" value="C:nucleus"/>
    <property type="evidence" value="ECO:0007669"/>
    <property type="project" value="TreeGrafter"/>
</dbReference>